<dbReference type="Gene3D" id="3.20.20.140">
    <property type="entry name" value="Metal-dependent hydrolases"/>
    <property type="match status" value="1"/>
</dbReference>
<dbReference type="NCBIfam" id="NF006055">
    <property type="entry name" value="PRK08203.1"/>
    <property type="match status" value="1"/>
</dbReference>
<reference evidence="5 6" key="1">
    <citation type="submission" date="2016-12" db="EMBL/GenBank/DDBJ databases">
        <title>The draft genome sequence of Actinophytocola sp. 11-183.</title>
        <authorList>
            <person name="Wang W."/>
            <person name="Yuan L."/>
        </authorList>
    </citation>
    <scope>NUCLEOTIDE SEQUENCE [LARGE SCALE GENOMIC DNA]</scope>
    <source>
        <strain evidence="5 6">11-183</strain>
    </source>
</reference>
<dbReference type="SUPFAM" id="SSF51338">
    <property type="entry name" value="Composite domain of metallo-dependent hydrolases"/>
    <property type="match status" value="2"/>
</dbReference>
<dbReference type="Proteomes" id="UP000185596">
    <property type="component" value="Unassembled WGS sequence"/>
</dbReference>
<dbReference type="GO" id="GO:0019239">
    <property type="term" value="F:deaminase activity"/>
    <property type="evidence" value="ECO:0007669"/>
    <property type="project" value="UniProtKB-ARBA"/>
</dbReference>
<dbReference type="GO" id="GO:0016814">
    <property type="term" value="F:hydrolase activity, acting on carbon-nitrogen (but not peptide) bonds, in cyclic amidines"/>
    <property type="evidence" value="ECO:0007669"/>
    <property type="project" value="UniProtKB-ARBA"/>
</dbReference>
<sequence>MRTVIENAAVVTVSGEEYASGHVVVADGLIEAVGPGAAPRSDSPVDRRIDGTGCLVTPGLVNTHHHLYQWATRGLAQDSTLFGWLVELYPIWAGLDEEVTRAAATAGVLRLARTGCTTVADHHYVHPRAGGDLTAAVIDAATSVGARVHLVRGSMDRGESRGGLPPDSIVEDIDAALAGSADAVDRHHDTAPDAAVRVAIGPCSPFSVTTDLMRTTAELARDKGVRLHTHLAETLDEERQCLEEFGCTPVEYAEKTGWLGADVWLAHGVHLSDDAVARLGATRTGVAHCPTSNGRLGSGIARVADLVAAGAPVGLGVDGAASNEDGGLGVELRQATYLARLRGGADALTARDALRLATLGGAQCLGRAGELGSLEVGKLADLAVWRLDGVEHAGIADPVAALVFGALPPLAALLVGGRVVVEDGACATVSEEDTAAALRRESARLLAKAGR</sequence>
<dbReference type="Pfam" id="PF01979">
    <property type="entry name" value="Amidohydro_1"/>
    <property type="match status" value="1"/>
</dbReference>
<dbReference type="OrthoDB" id="3189065at2"/>
<dbReference type="Gene3D" id="2.30.40.10">
    <property type="entry name" value="Urease, subunit C, domain 1"/>
    <property type="match status" value="1"/>
</dbReference>
<evidence type="ECO:0000313" key="6">
    <source>
        <dbReference type="Proteomes" id="UP000185596"/>
    </source>
</evidence>
<dbReference type="InterPro" id="IPR011059">
    <property type="entry name" value="Metal-dep_hydrolase_composite"/>
</dbReference>
<dbReference type="CDD" id="cd01298">
    <property type="entry name" value="ATZ_TRZ_like"/>
    <property type="match status" value="1"/>
</dbReference>
<dbReference type="InterPro" id="IPR050287">
    <property type="entry name" value="MTA/SAH_deaminase"/>
</dbReference>
<evidence type="ECO:0000313" key="5">
    <source>
        <dbReference type="EMBL" id="OLF17941.1"/>
    </source>
</evidence>
<dbReference type="SUPFAM" id="SSF51556">
    <property type="entry name" value="Metallo-dependent hydrolases"/>
    <property type="match status" value="1"/>
</dbReference>
<dbReference type="EMBL" id="MSIE01000013">
    <property type="protein sequence ID" value="OLF17941.1"/>
    <property type="molecule type" value="Genomic_DNA"/>
</dbReference>
<proteinExistence type="predicted"/>
<keyword evidence="1" id="KW-0479">Metal-binding</keyword>
<gene>
    <name evidence="5" type="ORF">BU204_09025</name>
</gene>
<dbReference type="InterPro" id="IPR032466">
    <property type="entry name" value="Metal_Hydrolase"/>
</dbReference>
<dbReference type="GO" id="GO:0046872">
    <property type="term" value="F:metal ion binding"/>
    <property type="evidence" value="ECO:0007669"/>
    <property type="project" value="UniProtKB-KW"/>
</dbReference>
<dbReference type="PANTHER" id="PTHR43794">
    <property type="entry name" value="AMINOHYDROLASE SSNA-RELATED"/>
    <property type="match status" value="1"/>
</dbReference>
<evidence type="ECO:0000256" key="3">
    <source>
        <dbReference type="ARBA" id="ARBA00022833"/>
    </source>
</evidence>
<protein>
    <submittedName>
        <fullName evidence="5">8-oxoguanine deaminase</fullName>
    </submittedName>
</protein>
<evidence type="ECO:0000259" key="4">
    <source>
        <dbReference type="Pfam" id="PF01979"/>
    </source>
</evidence>
<dbReference type="PANTHER" id="PTHR43794:SF11">
    <property type="entry name" value="AMIDOHYDROLASE-RELATED DOMAIN-CONTAINING PROTEIN"/>
    <property type="match status" value="1"/>
</dbReference>
<keyword evidence="2" id="KW-0378">Hydrolase</keyword>
<dbReference type="RefSeq" id="WP_075125136.1">
    <property type="nucleotide sequence ID" value="NZ_MSIE01000013.1"/>
</dbReference>
<evidence type="ECO:0000256" key="2">
    <source>
        <dbReference type="ARBA" id="ARBA00022801"/>
    </source>
</evidence>
<dbReference type="STRING" id="1912961.BU204_09025"/>
<organism evidence="5 6">
    <name type="scientific">Actinophytocola xanthii</name>
    <dbReference type="NCBI Taxonomy" id="1912961"/>
    <lineage>
        <taxon>Bacteria</taxon>
        <taxon>Bacillati</taxon>
        <taxon>Actinomycetota</taxon>
        <taxon>Actinomycetes</taxon>
        <taxon>Pseudonocardiales</taxon>
        <taxon>Pseudonocardiaceae</taxon>
    </lineage>
</organism>
<keyword evidence="6" id="KW-1185">Reference proteome</keyword>
<dbReference type="AlphaFoldDB" id="A0A1Q8CUA1"/>
<accession>A0A1Q8CUA1</accession>
<dbReference type="InterPro" id="IPR006680">
    <property type="entry name" value="Amidohydro-rel"/>
</dbReference>
<keyword evidence="3" id="KW-0862">Zinc</keyword>
<comment type="caution">
    <text evidence="5">The sequence shown here is derived from an EMBL/GenBank/DDBJ whole genome shotgun (WGS) entry which is preliminary data.</text>
</comment>
<evidence type="ECO:0000256" key="1">
    <source>
        <dbReference type="ARBA" id="ARBA00022723"/>
    </source>
</evidence>
<feature type="domain" description="Amidohydrolase-related" evidence="4">
    <location>
        <begin position="55"/>
        <end position="404"/>
    </location>
</feature>
<name>A0A1Q8CUA1_9PSEU</name>
<dbReference type="FunFam" id="3.20.20.140:FF:000014">
    <property type="entry name" value="5-methylthioadenosine/S-adenosylhomocysteine deaminase"/>
    <property type="match status" value="1"/>
</dbReference>